<dbReference type="PIRSF" id="PIRSF016379">
    <property type="entry name" value="ENT"/>
    <property type="match status" value="1"/>
</dbReference>
<comment type="subcellular location">
    <subcellularLocation>
        <location evidence="1">Membrane</location>
        <topology evidence="1">Multi-pass membrane protein</topology>
    </subcellularLocation>
</comment>
<comment type="similarity">
    <text evidence="2">Belongs to the SLC29A/ENT transporter (TC 2.A.57) family.</text>
</comment>
<name>A0ABR2V840_9PEZI</name>
<keyword evidence="9" id="KW-1185">Reference proteome</keyword>
<evidence type="ECO:0000256" key="4">
    <source>
        <dbReference type="ARBA" id="ARBA00022692"/>
    </source>
</evidence>
<feature type="transmembrane region" description="Helical" evidence="7">
    <location>
        <begin position="429"/>
        <end position="451"/>
    </location>
</feature>
<accession>A0ABR2V840</accession>
<organism evidence="8 9">
    <name type="scientific">Seiridium unicorne</name>
    <dbReference type="NCBI Taxonomy" id="138068"/>
    <lineage>
        <taxon>Eukaryota</taxon>
        <taxon>Fungi</taxon>
        <taxon>Dikarya</taxon>
        <taxon>Ascomycota</taxon>
        <taxon>Pezizomycotina</taxon>
        <taxon>Sordariomycetes</taxon>
        <taxon>Xylariomycetidae</taxon>
        <taxon>Amphisphaeriales</taxon>
        <taxon>Sporocadaceae</taxon>
        <taxon>Seiridium</taxon>
    </lineage>
</organism>
<comment type="caution">
    <text evidence="8">The sequence shown here is derived from an EMBL/GenBank/DDBJ whole genome shotgun (WGS) entry which is preliminary data.</text>
</comment>
<dbReference type="PANTHER" id="PTHR10332:SF88">
    <property type="entry name" value="EQUILIBRATIVE NUCLEOSIDE TRANSPORTER 1, ISOFORM A"/>
    <property type="match status" value="1"/>
</dbReference>
<keyword evidence="6 7" id="KW-0472">Membrane</keyword>
<evidence type="ECO:0000256" key="6">
    <source>
        <dbReference type="ARBA" id="ARBA00023136"/>
    </source>
</evidence>
<evidence type="ECO:0000256" key="3">
    <source>
        <dbReference type="ARBA" id="ARBA00022448"/>
    </source>
</evidence>
<dbReference type="InterPro" id="IPR002259">
    <property type="entry name" value="Eqnu_transpt"/>
</dbReference>
<reference evidence="8 9" key="1">
    <citation type="journal article" date="2024" name="J. Plant Pathol.">
        <title>Sequence and assembly of the genome of Seiridium unicorne, isolate CBS 538.82, causal agent of cypress canker disease.</title>
        <authorList>
            <person name="Scali E."/>
            <person name="Rocca G.D."/>
            <person name="Danti R."/>
            <person name="Garbelotto M."/>
            <person name="Barberini S."/>
            <person name="Baroncelli R."/>
            <person name="Emiliani G."/>
        </authorList>
    </citation>
    <scope>NUCLEOTIDE SEQUENCE [LARGE SCALE GENOMIC DNA]</scope>
    <source>
        <strain evidence="8 9">BM-138-508</strain>
    </source>
</reference>
<keyword evidence="4 7" id="KW-0812">Transmembrane</keyword>
<dbReference type="PANTHER" id="PTHR10332">
    <property type="entry name" value="EQUILIBRATIVE NUCLEOSIDE TRANSPORTER"/>
    <property type="match status" value="1"/>
</dbReference>
<feature type="transmembrane region" description="Helical" evidence="7">
    <location>
        <begin position="87"/>
        <end position="106"/>
    </location>
</feature>
<keyword evidence="5 7" id="KW-1133">Transmembrane helix</keyword>
<dbReference type="Pfam" id="PF01733">
    <property type="entry name" value="Nucleoside_tran"/>
    <property type="match status" value="1"/>
</dbReference>
<feature type="transmembrane region" description="Helical" evidence="7">
    <location>
        <begin position="144"/>
        <end position="170"/>
    </location>
</feature>
<feature type="transmembrane region" description="Helical" evidence="7">
    <location>
        <begin position="360"/>
        <end position="378"/>
    </location>
</feature>
<protein>
    <submittedName>
        <fullName evidence="8">Nucleoside transporter FUN26</fullName>
    </submittedName>
</protein>
<dbReference type="Proteomes" id="UP001408356">
    <property type="component" value="Unassembled WGS sequence"/>
</dbReference>
<feature type="transmembrane region" description="Helical" evidence="7">
    <location>
        <begin position="182"/>
        <end position="204"/>
    </location>
</feature>
<feature type="transmembrane region" description="Helical" evidence="7">
    <location>
        <begin position="43"/>
        <end position="67"/>
    </location>
</feature>
<feature type="transmembrane region" description="Helical" evidence="7">
    <location>
        <begin position="118"/>
        <end position="138"/>
    </location>
</feature>
<evidence type="ECO:0000256" key="2">
    <source>
        <dbReference type="ARBA" id="ARBA00007965"/>
    </source>
</evidence>
<evidence type="ECO:0000256" key="7">
    <source>
        <dbReference type="SAM" id="Phobius"/>
    </source>
</evidence>
<evidence type="ECO:0000313" key="8">
    <source>
        <dbReference type="EMBL" id="KAK9423085.1"/>
    </source>
</evidence>
<gene>
    <name evidence="8" type="ORF">SUNI508_04379</name>
</gene>
<dbReference type="PRINTS" id="PR01130">
    <property type="entry name" value="DERENTRNSPRT"/>
</dbReference>
<feature type="transmembrane region" description="Helical" evidence="7">
    <location>
        <begin position="390"/>
        <end position="409"/>
    </location>
</feature>
<feature type="transmembrane region" description="Helical" evidence="7">
    <location>
        <begin position="224"/>
        <end position="246"/>
    </location>
</feature>
<proteinExistence type="inferred from homology"/>
<feature type="transmembrane region" description="Helical" evidence="7">
    <location>
        <begin position="288"/>
        <end position="308"/>
    </location>
</feature>
<sequence>MDRIRSFFQKPETEQEYAPLTDEAQSLEGNTPRAEEHDVPFSWVEYGIFALLGVAMLWAWNMFLAAAPYFQGRFQSDEWVLQNFQSAIISVSTITNLGVMVILTNIQYTASYPFRINLALYINIAVFALLTLSTSAFLDASPGQYLVFLLIMVAGTAWAAGLIQNGAFAFAASFGRPEYMQAIMAGQGVAGVLPPLTQIISVLVAPPKEPSAQGDDGHEAGSAAFIYFLTAVLVSLLAILGFIPLARRHDRIVEGRMVENMAASFNSIEEAERAARKVVSISTLFQKLHWFAAAVFMCFAIAMFFPVLTPKVLSVTPPESASPLLKPSAFIPLGFFFWNLGDLGGRASALTLPCRDRPSLLFGISIARTLFLPLYALCNIHGNGAVINSDVFYLLFVQFPYGLTNGWLASNCMMAAGEWVDEGEREASGGFMGLCLVAGLTFGSLLSFTAAGI</sequence>
<evidence type="ECO:0000256" key="1">
    <source>
        <dbReference type="ARBA" id="ARBA00004141"/>
    </source>
</evidence>
<evidence type="ECO:0000256" key="5">
    <source>
        <dbReference type="ARBA" id="ARBA00022989"/>
    </source>
</evidence>
<keyword evidence="3" id="KW-0813">Transport</keyword>
<dbReference type="EMBL" id="JARVKF010000090">
    <property type="protein sequence ID" value="KAK9423085.1"/>
    <property type="molecule type" value="Genomic_DNA"/>
</dbReference>
<evidence type="ECO:0000313" key="9">
    <source>
        <dbReference type="Proteomes" id="UP001408356"/>
    </source>
</evidence>